<evidence type="ECO:0000259" key="5">
    <source>
        <dbReference type="Pfam" id="PF00149"/>
    </source>
</evidence>
<evidence type="ECO:0000256" key="2">
    <source>
        <dbReference type="ARBA" id="ARBA00022801"/>
    </source>
</evidence>
<gene>
    <name evidence="6" type="ORF">H6G94_11695</name>
</gene>
<keyword evidence="3" id="KW-0408">Iron</keyword>
<keyword evidence="1" id="KW-0479">Metal-binding</keyword>
<accession>A0ABR8H9I9</accession>
<comment type="caution">
    <text evidence="6">The sequence shown here is derived from an EMBL/GenBank/DDBJ whole genome shotgun (WGS) entry which is preliminary data.</text>
</comment>
<evidence type="ECO:0000256" key="4">
    <source>
        <dbReference type="ARBA" id="ARBA00025742"/>
    </source>
</evidence>
<dbReference type="InterPro" id="IPR004843">
    <property type="entry name" value="Calcineurin-like_PHP"/>
</dbReference>
<dbReference type="InterPro" id="IPR050884">
    <property type="entry name" value="CNP_phosphodiesterase-III"/>
</dbReference>
<sequence>MTLNFRFAIVSDLHLALPHTIWNHPSRFHLVEVSISAFESVLEHLTQLDLDFLLLPGDLTQHGERENHAWLQQRLAKLPFPAYVVPGNHDVPVVLANEQSIAFADFPYFYTKCGYEDPRQIYYIRELLPGVKLIGLNSNSFNDQGEQVGRLDSKQLRWLEEVLAAFSDELILVMVHHNVVEHLPNQSRHPLANRYMLANSAELLELLQRYGVKLVFTGHLHVQDVAYDKGVYDITTGSLVSYPHPYRVLEFRRDRQGREWLQILSHRVESVPDFPDLQHLSRQWMGDRSFPFLIKLLTNSPLNLPLSQAKELAPSLRDFWATIADGDAVLDYPHFPQEVRHYIQTYSASHPNPGIAAGGTLTMIDNNSTLLLDRS</sequence>
<dbReference type="InterPro" id="IPR011239">
    <property type="entry name" value="Pesterase_cyn"/>
</dbReference>
<feature type="domain" description="Calcineurin-like phosphoesterase" evidence="5">
    <location>
        <begin position="5"/>
        <end position="222"/>
    </location>
</feature>
<protein>
    <submittedName>
        <fullName evidence="6">Metallophosphoesterase</fullName>
    </submittedName>
</protein>
<dbReference type="PANTHER" id="PTHR42988">
    <property type="entry name" value="PHOSPHOHYDROLASE"/>
    <property type="match status" value="1"/>
</dbReference>
<proteinExistence type="inferred from homology"/>
<evidence type="ECO:0000256" key="1">
    <source>
        <dbReference type="ARBA" id="ARBA00022723"/>
    </source>
</evidence>
<dbReference type="PIRSF" id="PIRSF035427">
    <property type="entry name" value="All2852"/>
    <property type="match status" value="1"/>
</dbReference>
<comment type="similarity">
    <text evidence="4">Belongs to the cyclic nucleotide phosphodiesterase class-III family.</text>
</comment>
<dbReference type="Pfam" id="PF00149">
    <property type="entry name" value="Metallophos"/>
    <property type="match status" value="1"/>
</dbReference>
<dbReference type="PANTHER" id="PTHR42988:SF2">
    <property type="entry name" value="CYCLIC NUCLEOTIDE PHOSPHODIESTERASE CBUA0032-RELATED"/>
    <property type="match status" value="1"/>
</dbReference>
<keyword evidence="2" id="KW-0378">Hydrolase</keyword>
<reference evidence="6 7" key="1">
    <citation type="journal article" date="2020" name="ISME J.">
        <title>Comparative genomics reveals insights into cyanobacterial evolution and habitat adaptation.</title>
        <authorList>
            <person name="Chen M.Y."/>
            <person name="Teng W.K."/>
            <person name="Zhao L."/>
            <person name="Hu C.X."/>
            <person name="Zhou Y.K."/>
            <person name="Han B.P."/>
            <person name="Song L.R."/>
            <person name="Shu W.S."/>
        </authorList>
    </citation>
    <scope>NUCLEOTIDE SEQUENCE [LARGE SCALE GENOMIC DNA]</scope>
    <source>
        <strain evidence="6 7">FACHB-252</strain>
    </source>
</reference>
<organism evidence="6 7">
    <name type="scientific">Nostoc punctiforme FACHB-252</name>
    <dbReference type="NCBI Taxonomy" id="1357509"/>
    <lineage>
        <taxon>Bacteria</taxon>
        <taxon>Bacillati</taxon>
        <taxon>Cyanobacteriota</taxon>
        <taxon>Cyanophyceae</taxon>
        <taxon>Nostocales</taxon>
        <taxon>Nostocaceae</taxon>
        <taxon>Nostoc</taxon>
    </lineage>
</organism>
<evidence type="ECO:0000313" key="7">
    <source>
        <dbReference type="Proteomes" id="UP000606396"/>
    </source>
</evidence>
<dbReference type="Proteomes" id="UP000606396">
    <property type="component" value="Unassembled WGS sequence"/>
</dbReference>
<dbReference type="RefSeq" id="WP_190949578.1">
    <property type="nucleotide sequence ID" value="NZ_JACJTC010000008.1"/>
</dbReference>
<keyword evidence="7" id="KW-1185">Reference proteome</keyword>
<evidence type="ECO:0000313" key="6">
    <source>
        <dbReference type="EMBL" id="MBD2611931.1"/>
    </source>
</evidence>
<dbReference type="Gene3D" id="3.60.21.10">
    <property type="match status" value="1"/>
</dbReference>
<name>A0ABR8H9I9_NOSPU</name>
<dbReference type="EMBL" id="JACJTC010000008">
    <property type="protein sequence ID" value="MBD2611931.1"/>
    <property type="molecule type" value="Genomic_DNA"/>
</dbReference>
<evidence type="ECO:0000256" key="3">
    <source>
        <dbReference type="ARBA" id="ARBA00023004"/>
    </source>
</evidence>
<dbReference type="InterPro" id="IPR029052">
    <property type="entry name" value="Metallo-depent_PP-like"/>
</dbReference>
<dbReference type="SUPFAM" id="SSF56300">
    <property type="entry name" value="Metallo-dependent phosphatases"/>
    <property type="match status" value="1"/>
</dbReference>